<evidence type="ECO:0008006" key="4">
    <source>
        <dbReference type="Google" id="ProtNLM"/>
    </source>
</evidence>
<dbReference type="RefSeq" id="WP_073581850.1">
    <property type="nucleotide sequence ID" value="NZ_CBCSEA010000002.1"/>
</dbReference>
<proteinExistence type="predicted"/>
<keyword evidence="3" id="KW-1185">Reference proteome</keyword>
<feature type="transmembrane region" description="Helical" evidence="1">
    <location>
        <begin position="86"/>
        <end position="107"/>
    </location>
</feature>
<accession>A0A1M7ZVE5</accession>
<dbReference type="STRING" id="416016.SAMN05443547_0931"/>
<feature type="transmembrane region" description="Helical" evidence="1">
    <location>
        <begin position="12"/>
        <end position="32"/>
    </location>
</feature>
<organism evidence="2 3">
    <name type="scientific">Flavobacterium cucumis</name>
    <dbReference type="NCBI Taxonomy" id="416016"/>
    <lineage>
        <taxon>Bacteria</taxon>
        <taxon>Pseudomonadati</taxon>
        <taxon>Bacteroidota</taxon>
        <taxon>Flavobacteriia</taxon>
        <taxon>Flavobacteriales</taxon>
        <taxon>Flavobacteriaceae</taxon>
        <taxon>Flavobacterium</taxon>
    </lineage>
</organism>
<dbReference type="AlphaFoldDB" id="A0A1M7ZVE5"/>
<sequence length="144" mass="16301">MNQTLINVHSYLAYVALALLVVAAFNAILGLTSKKFFTDKDLRISLFTMIVCHIQLLVGLIVYFVSEKGFQAFAIEGAMKNSELRLTMLEHPLVNIIALVLITMGWSKHKKEESNNGKFKKIAIFYTLGLVLILSRLPWNSWLN</sequence>
<feature type="transmembrane region" description="Helical" evidence="1">
    <location>
        <begin position="44"/>
        <end position="66"/>
    </location>
</feature>
<dbReference type="EMBL" id="FRYK01000001">
    <property type="protein sequence ID" value="SHO72597.1"/>
    <property type="molecule type" value="Genomic_DNA"/>
</dbReference>
<keyword evidence="1" id="KW-1133">Transmembrane helix</keyword>
<gene>
    <name evidence="2" type="ORF">SAMN05443547_0931</name>
</gene>
<feature type="transmembrane region" description="Helical" evidence="1">
    <location>
        <begin position="119"/>
        <end position="139"/>
    </location>
</feature>
<keyword evidence="1" id="KW-0812">Transmembrane</keyword>
<name>A0A1M7ZVE5_9FLAO</name>
<evidence type="ECO:0000256" key="1">
    <source>
        <dbReference type="SAM" id="Phobius"/>
    </source>
</evidence>
<evidence type="ECO:0000313" key="3">
    <source>
        <dbReference type="Proteomes" id="UP000184611"/>
    </source>
</evidence>
<reference evidence="3" key="1">
    <citation type="submission" date="2016-12" db="EMBL/GenBank/DDBJ databases">
        <authorList>
            <person name="Varghese N."/>
            <person name="Submissions S."/>
        </authorList>
    </citation>
    <scope>NUCLEOTIDE SEQUENCE [LARGE SCALE GENOMIC DNA]</scope>
    <source>
        <strain evidence="3">DSM 18830</strain>
    </source>
</reference>
<dbReference type="OrthoDB" id="329514at2"/>
<protein>
    <recommendedName>
        <fullName evidence="4">50S ribosomal protein L27</fullName>
    </recommendedName>
</protein>
<dbReference type="Proteomes" id="UP000184611">
    <property type="component" value="Unassembled WGS sequence"/>
</dbReference>
<keyword evidence="1" id="KW-0472">Membrane</keyword>
<evidence type="ECO:0000313" key="2">
    <source>
        <dbReference type="EMBL" id="SHO72597.1"/>
    </source>
</evidence>